<dbReference type="SUPFAM" id="SSF51445">
    <property type="entry name" value="(Trans)glycosidases"/>
    <property type="match status" value="1"/>
</dbReference>
<comment type="similarity">
    <text evidence="3 8">Belongs to the glycosyl hydrolase 56 family.</text>
</comment>
<evidence type="ECO:0000256" key="4">
    <source>
        <dbReference type="ARBA" id="ARBA00011245"/>
    </source>
</evidence>
<dbReference type="AlphaFoldDB" id="A0A2U4AGY8"/>
<name>A0A2U4AGY8_TURTR</name>
<gene>
    <name evidence="10" type="primary">LOC109548188</name>
</gene>
<evidence type="ECO:0000256" key="7">
    <source>
        <dbReference type="ARBA" id="ARBA00023295"/>
    </source>
</evidence>
<comment type="catalytic activity">
    <reaction evidence="1 8">
        <text>Random hydrolysis of (1-&gt;4)-linkages between N-acetyl-beta-D-glucosamine and D-glucuronate residues in hyaluronate.</text>
        <dbReference type="EC" id="3.2.1.35"/>
    </reaction>
</comment>
<keyword evidence="9" id="KW-1185">Reference proteome</keyword>
<dbReference type="GO" id="GO:0005975">
    <property type="term" value="P:carbohydrate metabolic process"/>
    <property type="evidence" value="ECO:0007669"/>
    <property type="project" value="InterPro"/>
</dbReference>
<evidence type="ECO:0000256" key="3">
    <source>
        <dbReference type="ARBA" id="ARBA00008871"/>
    </source>
</evidence>
<keyword evidence="6" id="KW-1015">Disulfide bond</keyword>
<dbReference type="GeneID" id="109548188"/>
<evidence type="ECO:0000313" key="10">
    <source>
        <dbReference type="RefSeq" id="XP_019780171.1"/>
    </source>
</evidence>
<evidence type="ECO:0000256" key="6">
    <source>
        <dbReference type="ARBA" id="ARBA00023157"/>
    </source>
</evidence>
<dbReference type="InterPro" id="IPR013785">
    <property type="entry name" value="Aldolase_TIM"/>
</dbReference>
<dbReference type="InParanoid" id="A0A2U4AGY8"/>
<keyword evidence="8" id="KW-0378">Hydrolase</keyword>
<sequence length="106" mass="11605">MAICKTTMALSEKIKTEDLVHAVGESAALGTAGIILWGGYEYSDSKETCLSVQKFIQGPLDRYAVNVTTAAKLCKVYVIIMEDVFEKHLNPPPICICLKVAVRNMP</sequence>
<keyword evidence="7 8" id="KW-0326">Glycosidase</keyword>
<dbReference type="InterPro" id="IPR018155">
    <property type="entry name" value="Hyaluronidase"/>
</dbReference>
<evidence type="ECO:0000256" key="5">
    <source>
        <dbReference type="ARBA" id="ARBA00022525"/>
    </source>
</evidence>
<dbReference type="Pfam" id="PF01630">
    <property type="entry name" value="Glyco_hydro_56"/>
    <property type="match status" value="1"/>
</dbReference>
<protein>
    <recommendedName>
        <fullName evidence="8">Hyaluronidase</fullName>
        <ecNumber evidence="8">3.2.1.35</ecNumber>
    </recommendedName>
</protein>
<dbReference type="GO" id="GO:0031410">
    <property type="term" value="C:cytoplasmic vesicle"/>
    <property type="evidence" value="ECO:0007669"/>
    <property type="project" value="TreeGrafter"/>
</dbReference>
<dbReference type="GO" id="GO:0005576">
    <property type="term" value="C:extracellular region"/>
    <property type="evidence" value="ECO:0007669"/>
    <property type="project" value="UniProtKB-SubCell"/>
</dbReference>
<proteinExistence type="inferred from homology"/>
<comment type="subcellular location">
    <subcellularLocation>
        <location evidence="2">Secreted</location>
    </subcellularLocation>
</comment>
<reference evidence="10" key="1">
    <citation type="submission" date="2025-08" db="UniProtKB">
        <authorList>
            <consortium name="RefSeq"/>
        </authorList>
    </citation>
    <scope>IDENTIFICATION</scope>
    <source>
        <tissue evidence="10">Spleen</tissue>
    </source>
</reference>
<dbReference type="Gene3D" id="3.20.20.70">
    <property type="entry name" value="Aldolase class I"/>
    <property type="match status" value="1"/>
</dbReference>
<evidence type="ECO:0000256" key="1">
    <source>
        <dbReference type="ARBA" id="ARBA00000251"/>
    </source>
</evidence>
<evidence type="ECO:0000256" key="8">
    <source>
        <dbReference type="RuleBase" id="RU610713"/>
    </source>
</evidence>
<evidence type="ECO:0000313" key="9">
    <source>
        <dbReference type="Proteomes" id="UP000245320"/>
    </source>
</evidence>
<dbReference type="GO" id="GO:0004415">
    <property type="term" value="F:hyalurononglucosaminidase activity"/>
    <property type="evidence" value="ECO:0007669"/>
    <property type="project" value="UniProtKB-UniRule"/>
</dbReference>
<dbReference type="PANTHER" id="PTHR11769">
    <property type="entry name" value="HYALURONIDASE"/>
    <property type="match status" value="1"/>
</dbReference>
<dbReference type="PANTHER" id="PTHR11769:SF9">
    <property type="entry name" value="HYALURONIDASE"/>
    <property type="match status" value="1"/>
</dbReference>
<keyword evidence="5" id="KW-0964">Secreted</keyword>
<accession>A0A2U4AGY8</accession>
<comment type="subunit">
    <text evidence="4">Monomer.</text>
</comment>
<evidence type="ECO:0000256" key="2">
    <source>
        <dbReference type="ARBA" id="ARBA00004613"/>
    </source>
</evidence>
<dbReference type="InterPro" id="IPR017853">
    <property type="entry name" value="GH"/>
</dbReference>
<organism evidence="9 10">
    <name type="scientific">Tursiops truncatus</name>
    <name type="common">Atlantic bottle-nosed dolphin</name>
    <name type="synonym">Delphinus truncatus</name>
    <dbReference type="NCBI Taxonomy" id="9739"/>
    <lineage>
        <taxon>Eukaryota</taxon>
        <taxon>Metazoa</taxon>
        <taxon>Chordata</taxon>
        <taxon>Craniata</taxon>
        <taxon>Vertebrata</taxon>
        <taxon>Euteleostomi</taxon>
        <taxon>Mammalia</taxon>
        <taxon>Eutheria</taxon>
        <taxon>Laurasiatheria</taxon>
        <taxon>Artiodactyla</taxon>
        <taxon>Whippomorpha</taxon>
        <taxon>Cetacea</taxon>
        <taxon>Odontoceti</taxon>
        <taxon>Delphinidae</taxon>
        <taxon>Tursiops</taxon>
    </lineage>
</organism>
<dbReference type="GO" id="GO:0030214">
    <property type="term" value="P:hyaluronan catabolic process"/>
    <property type="evidence" value="ECO:0007669"/>
    <property type="project" value="TreeGrafter"/>
</dbReference>
<dbReference type="Proteomes" id="UP000245320">
    <property type="component" value="Chromosome 9"/>
</dbReference>
<dbReference type="EC" id="3.2.1.35" evidence="8"/>
<dbReference type="OrthoDB" id="5796153at2759"/>
<dbReference type="RefSeq" id="XP_019780171.1">
    <property type="nucleotide sequence ID" value="XM_019924612.2"/>
</dbReference>